<dbReference type="EMBL" id="CACSAS010000038">
    <property type="protein sequence ID" value="CAA0129802.1"/>
    <property type="molecule type" value="Genomic_DNA"/>
</dbReference>
<sequence>MSHRSATQTDPITTGVIAGELAALDASGNPPAWIKVAPLGRVTTRDGRSYAFDPASLVARFEADGISIPVDLDHSVPRKAMFGEAGTVVGWVPELQARADGLWARVDWLDAGKQTLSARTHRFVSPTFHHDDAGNATWLHSVALVPAPALAMPAVASAGPTTQKDQPMLKKIAAALGLTETADEGSCLSAIASLKTDTVSKAIHEQTLANLAAATTARDAAEAKIAELGAEAHKKAVEELLDSALQKKKITPAQRGEYALLCATASGLEQVRALLEKTPANLQASALDDRETPSGEVTISSATLAAKAVAYQKKMAADGVFLSTADAVMAVKERKQ</sequence>
<accession>A0A5S9R643</accession>
<evidence type="ECO:0008006" key="3">
    <source>
        <dbReference type="Google" id="ProtNLM"/>
    </source>
</evidence>
<dbReference type="RefSeq" id="WP_159602459.1">
    <property type="nucleotide sequence ID" value="NZ_CACSAS010000038.1"/>
</dbReference>
<dbReference type="AlphaFoldDB" id="A0A5S9R643"/>
<proteinExistence type="predicted"/>
<name>A0A5S9R643_9HYPH</name>
<dbReference type="InterPro" id="IPR012106">
    <property type="entry name" value="Phage_Mu_Gp1"/>
</dbReference>
<dbReference type="Pfam" id="PF10123">
    <property type="entry name" value="Mu-like_Pro"/>
    <property type="match status" value="1"/>
</dbReference>
<dbReference type="PIRSF" id="PIRSF016624">
    <property type="entry name" value="Mu_prophg_I"/>
    <property type="match status" value="1"/>
</dbReference>
<evidence type="ECO:0000313" key="2">
    <source>
        <dbReference type="Proteomes" id="UP000433050"/>
    </source>
</evidence>
<keyword evidence="2" id="KW-1185">Reference proteome</keyword>
<gene>
    <name evidence="1" type="ORF">STARVERO_04544</name>
</gene>
<reference evidence="1 2" key="1">
    <citation type="submission" date="2019-12" db="EMBL/GenBank/DDBJ databases">
        <authorList>
            <person name="Reyes-Prieto M."/>
        </authorList>
    </citation>
    <scope>NUCLEOTIDE SEQUENCE [LARGE SCALE GENOMIC DNA]</scope>
    <source>
        <strain evidence="1">HF14-78462</strain>
    </source>
</reference>
<organism evidence="1 2">
    <name type="scientific">Starkeya nomas</name>
    <dbReference type="NCBI Taxonomy" id="2666134"/>
    <lineage>
        <taxon>Bacteria</taxon>
        <taxon>Pseudomonadati</taxon>
        <taxon>Pseudomonadota</taxon>
        <taxon>Alphaproteobacteria</taxon>
        <taxon>Hyphomicrobiales</taxon>
        <taxon>Xanthobacteraceae</taxon>
        <taxon>Starkeya</taxon>
    </lineage>
</organism>
<evidence type="ECO:0000313" key="1">
    <source>
        <dbReference type="EMBL" id="CAA0129802.1"/>
    </source>
</evidence>
<dbReference type="Proteomes" id="UP000433050">
    <property type="component" value="Unassembled WGS sequence"/>
</dbReference>
<protein>
    <recommendedName>
        <fullName evidence="3">Mu-like prophage I protein</fullName>
    </recommendedName>
</protein>